<dbReference type="InterPro" id="IPR052085">
    <property type="entry name" value="WD-SAM-U-box"/>
</dbReference>
<comment type="caution">
    <text evidence="3">The sequence shown here is derived from an EMBL/GenBank/DDBJ whole genome shotgun (WGS) entry which is preliminary data.</text>
</comment>
<accession>A0A9P1FLP5</accession>
<dbReference type="EMBL" id="CAMXCT030000580">
    <property type="protein sequence ID" value="CAL4768030.1"/>
    <property type="molecule type" value="Genomic_DNA"/>
</dbReference>
<feature type="domain" description="U-box" evidence="2">
    <location>
        <begin position="75"/>
        <end position="138"/>
    </location>
</feature>
<sequence>MSTTWSKRVVQTSPGPAGHDSEDEQLESAQSDCKKGMRINDIAAICDVPAAQVVLLGQDDEWSRMVKRLTKDPAELCCCISQELFENPVVAEDGNTYEMQYIQKWLAEESRSPLTGATLNKPVQLLRNRDMMSRIISFKEEIVAEILSIAPLLLKAEFFEALERLLQRAECFVRPLFVNDDNDDASARKKLLRLLTIRMRMPPTDEVHAAREEVHKLLDQVADRHIEALLCGIEESELRGLLCKVECDMLESLHSKMKASNHICRHWIDHELACRLATLLGEDCCFEELWQLLENGNDRRFQQLWAMLVQNCHHDGPLNCYHEQQQWAKAAGVVLATCADRVKTPLHQLDLGVLNHAHGFLNKHKQALDFAESFFRYDFGIADEEVWPPSPSARIVMELAERSCQQEEKLQLLLRAYRICASDALIRRALLDAFHCQFLDSDSPSACTTADVEELYLQLISQEERTIPMDVIHKLSFKESCLQHFKGDLMLLAKQLRQAGRSADGGRVAVMLAQRLAKDGENERAEDAFFFAFRLDPANSDAANGLWDFAQLVIATKKTGNRLPSCGPRILSEMVESQKLLEWNLSEKDFTKLKADGMDSQKFRISRRVIAWMSIFPQEPYPKCILNLNRAADVKLRVLVGNSTQDVEICNGMKFQSFYLGSHSDLSDRMTVYSL</sequence>
<dbReference type="SUPFAM" id="SSF57850">
    <property type="entry name" value="RING/U-box"/>
    <property type="match status" value="1"/>
</dbReference>
<evidence type="ECO:0000313" key="6">
    <source>
        <dbReference type="Proteomes" id="UP001152797"/>
    </source>
</evidence>
<protein>
    <submittedName>
        <fullName evidence="5">Probable bifunctional E2/E3 enzyme R795</fullName>
    </submittedName>
</protein>
<dbReference type="Pfam" id="PF04564">
    <property type="entry name" value="U-box"/>
    <property type="match status" value="1"/>
</dbReference>
<keyword evidence="6" id="KW-1185">Reference proteome</keyword>
<dbReference type="OrthoDB" id="10064100at2759"/>
<feature type="region of interest" description="Disordered" evidence="1">
    <location>
        <begin position="1"/>
        <end position="32"/>
    </location>
</feature>
<dbReference type="SMART" id="SM00504">
    <property type="entry name" value="Ubox"/>
    <property type="match status" value="1"/>
</dbReference>
<dbReference type="EMBL" id="CAMXCT020000580">
    <property type="protein sequence ID" value="CAL1134093.1"/>
    <property type="molecule type" value="Genomic_DNA"/>
</dbReference>
<dbReference type="GO" id="GO:0016567">
    <property type="term" value="P:protein ubiquitination"/>
    <property type="evidence" value="ECO:0007669"/>
    <property type="project" value="InterPro"/>
</dbReference>
<name>A0A9P1FLP5_9DINO</name>
<evidence type="ECO:0000256" key="1">
    <source>
        <dbReference type="SAM" id="MobiDB-lite"/>
    </source>
</evidence>
<evidence type="ECO:0000313" key="3">
    <source>
        <dbReference type="EMBL" id="CAI3980718.1"/>
    </source>
</evidence>
<dbReference type="Gene3D" id="3.30.40.10">
    <property type="entry name" value="Zinc/RING finger domain, C3HC4 (zinc finger)"/>
    <property type="match status" value="1"/>
</dbReference>
<reference evidence="3" key="1">
    <citation type="submission" date="2022-10" db="EMBL/GenBank/DDBJ databases">
        <authorList>
            <person name="Chen Y."/>
            <person name="Dougan E. K."/>
            <person name="Chan C."/>
            <person name="Rhodes N."/>
            <person name="Thang M."/>
        </authorList>
    </citation>
    <scope>NUCLEOTIDE SEQUENCE</scope>
</reference>
<dbReference type="InterPro" id="IPR013083">
    <property type="entry name" value="Znf_RING/FYVE/PHD"/>
</dbReference>
<evidence type="ECO:0000313" key="5">
    <source>
        <dbReference type="EMBL" id="CAL4768030.1"/>
    </source>
</evidence>
<proteinExistence type="predicted"/>
<dbReference type="EMBL" id="CAMXCT010000580">
    <property type="protein sequence ID" value="CAI3980718.1"/>
    <property type="molecule type" value="Genomic_DNA"/>
</dbReference>
<evidence type="ECO:0000313" key="4">
    <source>
        <dbReference type="EMBL" id="CAL1134093.1"/>
    </source>
</evidence>
<gene>
    <name evidence="3" type="ORF">C1SCF055_LOCUS8577</name>
</gene>
<dbReference type="GO" id="GO:0004842">
    <property type="term" value="F:ubiquitin-protein transferase activity"/>
    <property type="evidence" value="ECO:0007669"/>
    <property type="project" value="InterPro"/>
</dbReference>
<evidence type="ECO:0000259" key="2">
    <source>
        <dbReference type="SMART" id="SM00504"/>
    </source>
</evidence>
<feature type="compositionally biased region" description="Polar residues" evidence="1">
    <location>
        <begin position="1"/>
        <end position="14"/>
    </location>
</feature>
<dbReference type="PANTHER" id="PTHR46573:SF1">
    <property type="entry name" value="WD REPEAT, SAM AND U-BOX DOMAIN-CONTAINING PROTEIN 1"/>
    <property type="match status" value="1"/>
</dbReference>
<organism evidence="3">
    <name type="scientific">Cladocopium goreaui</name>
    <dbReference type="NCBI Taxonomy" id="2562237"/>
    <lineage>
        <taxon>Eukaryota</taxon>
        <taxon>Sar</taxon>
        <taxon>Alveolata</taxon>
        <taxon>Dinophyceae</taxon>
        <taxon>Suessiales</taxon>
        <taxon>Symbiodiniaceae</taxon>
        <taxon>Cladocopium</taxon>
    </lineage>
</organism>
<reference evidence="4" key="2">
    <citation type="submission" date="2024-04" db="EMBL/GenBank/DDBJ databases">
        <authorList>
            <person name="Chen Y."/>
            <person name="Shah S."/>
            <person name="Dougan E. K."/>
            <person name="Thang M."/>
            <person name="Chan C."/>
        </authorList>
    </citation>
    <scope>NUCLEOTIDE SEQUENCE [LARGE SCALE GENOMIC DNA]</scope>
</reference>
<dbReference type="AlphaFoldDB" id="A0A9P1FLP5"/>
<dbReference type="InterPro" id="IPR003613">
    <property type="entry name" value="Ubox_domain"/>
</dbReference>
<dbReference type="CDD" id="cd16655">
    <property type="entry name" value="RING-Ubox_WDSUB1-like"/>
    <property type="match status" value="1"/>
</dbReference>
<dbReference type="PANTHER" id="PTHR46573">
    <property type="entry name" value="WD REPEAT, SAM AND U-BOX DOMAIN-CONTAINING PROTEIN 1"/>
    <property type="match status" value="1"/>
</dbReference>
<dbReference type="Proteomes" id="UP001152797">
    <property type="component" value="Unassembled WGS sequence"/>
</dbReference>